<dbReference type="Pfam" id="PF05649">
    <property type="entry name" value="Peptidase_M13_N"/>
    <property type="match status" value="1"/>
</dbReference>
<name>A0AAV4BM28_9GAST</name>
<comment type="caution">
    <text evidence="3">The sequence shown here is derived from an EMBL/GenBank/DDBJ whole genome shotgun (WGS) entry which is preliminary data.</text>
</comment>
<dbReference type="Gene3D" id="1.10.1380.10">
    <property type="entry name" value="Neutral endopeptidase , domain2"/>
    <property type="match status" value="1"/>
</dbReference>
<dbReference type="GO" id="GO:0016485">
    <property type="term" value="P:protein processing"/>
    <property type="evidence" value="ECO:0007669"/>
    <property type="project" value="TreeGrafter"/>
</dbReference>
<dbReference type="PROSITE" id="PS51885">
    <property type="entry name" value="NEPRILYSIN"/>
    <property type="match status" value="1"/>
</dbReference>
<dbReference type="PANTHER" id="PTHR11733">
    <property type="entry name" value="ZINC METALLOPROTEASE FAMILY M13 NEPRILYSIN-RELATED"/>
    <property type="match status" value="1"/>
</dbReference>
<feature type="chain" id="PRO_5043371592" evidence="1">
    <location>
        <begin position="27"/>
        <end position="244"/>
    </location>
</feature>
<evidence type="ECO:0000259" key="2">
    <source>
        <dbReference type="Pfam" id="PF05649"/>
    </source>
</evidence>
<evidence type="ECO:0000256" key="1">
    <source>
        <dbReference type="SAM" id="SignalP"/>
    </source>
</evidence>
<reference evidence="3 4" key="1">
    <citation type="journal article" date="2021" name="Elife">
        <title>Chloroplast acquisition without the gene transfer in kleptoplastic sea slugs, Plakobranchus ocellatus.</title>
        <authorList>
            <person name="Maeda T."/>
            <person name="Takahashi S."/>
            <person name="Yoshida T."/>
            <person name="Shimamura S."/>
            <person name="Takaki Y."/>
            <person name="Nagai Y."/>
            <person name="Toyoda A."/>
            <person name="Suzuki Y."/>
            <person name="Arimoto A."/>
            <person name="Ishii H."/>
            <person name="Satoh N."/>
            <person name="Nishiyama T."/>
            <person name="Hasebe M."/>
            <person name="Maruyama T."/>
            <person name="Minagawa J."/>
            <person name="Obokata J."/>
            <person name="Shigenobu S."/>
        </authorList>
    </citation>
    <scope>NUCLEOTIDE SEQUENCE [LARGE SCALE GENOMIC DNA]</scope>
</reference>
<dbReference type="InterPro" id="IPR000718">
    <property type="entry name" value="Peptidase_M13"/>
</dbReference>
<accession>A0AAV4BM28</accession>
<evidence type="ECO:0000313" key="4">
    <source>
        <dbReference type="Proteomes" id="UP000735302"/>
    </source>
</evidence>
<dbReference type="Proteomes" id="UP000735302">
    <property type="component" value="Unassembled WGS sequence"/>
</dbReference>
<dbReference type="SUPFAM" id="SSF55486">
    <property type="entry name" value="Metalloproteases ('zincins'), catalytic domain"/>
    <property type="match status" value="1"/>
</dbReference>
<dbReference type="PANTHER" id="PTHR11733:SF167">
    <property type="entry name" value="FI17812P1-RELATED"/>
    <property type="match status" value="1"/>
</dbReference>
<dbReference type="InterPro" id="IPR008753">
    <property type="entry name" value="Peptidase_M13_N"/>
</dbReference>
<evidence type="ECO:0000313" key="3">
    <source>
        <dbReference type="EMBL" id="GFO20603.1"/>
    </source>
</evidence>
<dbReference type="AlphaFoldDB" id="A0AAV4BM28"/>
<dbReference type="GO" id="GO:0005886">
    <property type="term" value="C:plasma membrane"/>
    <property type="evidence" value="ECO:0007669"/>
    <property type="project" value="TreeGrafter"/>
</dbReference>
<protein>
    <submittedName>
        <fullName evidence="3">Endothelin-converting enzyme 1</fullName>
    </submittedName>
</protein>
<feature type="domain" description="Peptidase M13 N-terminal" evidence="2">
    <location>
        <begin position="44"/>
        <end position="170"/>
    </location>
</feature>
<dbReference type="InterPro" id="IPR042089">
    <property type="entry name" value="Peptidase_M13_dom_2"/>
</dbReference>
<feature type="signal peptide" evidence="1">
    <location>
        <begin position="1"/>
        <end position="26"/>
    </location>
</feature>
<dbReference type="GO" id="GO:0004222">
    <property type="term" value="F:metalloendopeptidase activity"/>
    <property type="evidence" value="ECO:0007669"/>
    <property type="project" value="InterPro"/>
</dbReference>
<gene>
    <name evidence="3" type="ORF">PoB_004710800</name>
</gene>
<keyword evidence="1" id="KW-0732">Signal</keyword>
<organism evidence="3 4">
    <name type="scientific">Plakobranchus ocellatus</name>
    <dbReference type="NCBI Taxonomy" id="259542"/>
    <lineage>
        <taxon>Eukaryota</taxon>
        <taxon>Metazoa</taxon>
        <taxon>Spiralia</taxon>
        <taxon>Lophotrochozoa</taxon>
        <taxon>Mollusca</taxon>
        <taxon>Gastropoda</taxon>
        <taxon>Heterobranchia</taxon>
        <taxon>Euthyneura</taxon>
        <taxon>Panpulmonata</taxon>
        <taxon>Sacoglossa</taxon>
        <taxon>Placobranchoidea</taxon>
        <taxon>Plakobranchidae</taxon>
        <taxon>Plakobranchus</taxon>
    </lineage>
</organism>
<sequence>MIPKPTRFFAGFRLLSSFLLCTKILADKNSSQSIVEHMNLTADPCIDFAEFACGNFYKTATYPEGRGKVTRFTNLRDKNLDVLKEIFSEKPKPGDFAYLNNMKNLYKSCMDEAKIEEIGIEPYLSTRYAKEWPTLNGRNWTRESSFDLDEVIARYFRIFIHPFFSITVKTVYNKVISGFRALRQARAPAAALEPAIEGSLQISGRTRCHRATDAQRRKGEPFLSSLYKIGHFYPTILIIFFCTE</sequence>
<keyword evidence="4" id="KW-1185">Reference proteome</keyword>
<proteinExistence type="predicted"/>
<dbReference type="EMBL" id="BLXT01005178">
    <property type="protein sequence ID" value="GFO20603.1"/>
    <property type="molecule type" value="Genomic_DNA"/>
</dbReference>